<sequence>MRVLILRCGAAANALDLRLDQLGAGAAAELSTVQLDLAPSRRDLRFLDSAAAAALPEDPTPSLDEIAAQPDVAHLGAPQPAPQEPYLRQRLRVVVVGTDASLSAVLTRAMRADYLWAEFAFVPVEPTPAAANWGIPIGRAALPLALHGEVRPAPLIRSDRGIAVAGSALIEEADGREFIGEIVVDDATILFRRGDNAAPAGGSAAPRTGAFGARLVPMPTAPGIAAAPLTTPARPPEGGSLRARWLRATRAYGQVDEAGLATGRAVQAGGRGILITIDAVPAPRPVKRATFYRHLRDLQIVRP</sequence>
<dbReference type="Proteomes" id="UP000028504">
    <property type="component" value="Chromosome"/>
</dbReference>
<evidence type="ECO:0000313" key="2">
    <source>
        <dbReference type="Proteomes" id="UP000028504"/>
    </source>
</evidence>
<accession>A0ABM5QPK4</accession>
<evidence type="ECO:0008006" key="3">
    <source>
        <dbReference type="Google" id="ProtNLM"/>
    </source>
</evidence>
<keyword evidence="2" id="KW-1185">Reference proteome</keyword>
<dbReference type="EMBL" id="CP008944">
    <property type="protein sequence ID" value="AIG64721.1"/>
    <property type="molecule type" value="Genomic_DNA"/>
</dbReference>
<dbReference type="RefSeq" id="WP_038606802.1">
    <property type="nucleotide sequence ID" value="NZ_CP008944.1"/>
</dbReference>
<name>A0ABM5QPK4_9CORY</name>
<reference evidence="1 2" key="1">
    <citation type="submission" date="2014-07" db="EMBL/GenBank/DDBJ databases">
        <title>Complete genome sequence of Corynebacterium atypicum DSM 44849: identifiction of the mycolic acid biosynthesis genes.</title>
        <authorList>
            <person name="Tippelt A."/>
            <person name="Mollmann S."/>
            <person name="Albersmeier A."/>
            <person name="Jaenicke S."/>
            <person name="Ruckert C."/>
            <person name="Tauch A."/>
        </authorList>
    </citation>
    <scope>NUCLEOTIDE SEQUENCE [LARGE SCALE GENOMIC DNA]</scope>
    <source>
        <strain evidence="1 2">R2070</strain>
    </source>
</reference>
<organism evidence="1 2">
    <name type="scientific">Corynebacterium atypicum</name>
    <dbReference type="NCBI Taxonomy" id="191610"/>
    <lineage>
        <taxon>Bacteria</taxon>
        <taxon>Bacillati</taxon>
        <taxon>Actinomycetota</taxon>
        <taxon>Actinomycetes</taxon>
        <taxon>Mycobacteriales</taxon>
        <taxon>Corynebacteriaceae</taxon>
        <taxon>Corynebacterium</taxon>
    </lineage>
</organism>
<protein>
    <recommendedName>
        <fullName evidence="3">DAGKc domain-containing protein</fullName>
    </recommendedName>
</protein>
<proteinExistence type="predicted"/>
<gene>
    <name evidence="1" type="ORF">CATYP_09320</name>
</gene>
<evidence type="ECO:0000313" key="1">
    <source>
        <dbReference type="EMBL" id="AIG64721.1"/>
    </source>
</evidence>